<dbReference type="RefSeq" id="XP_045960135.1">
    <property type="nucleotide sequence ID" value="XM_046099917.1"/>
</dbReference>
<organism evidence="1 2">
    <name type="scientific">Truncatella angustata</name>
    <dbReference type="NCBI Taxonomy" id="152316"/>
    <lineage>
        <taxon>Eukaryota</taxon>
        <taxon>Fungi</taxon>
        <taxon>Dikarya</taxon>
        <taxon>Ascomycota</taxon>
        <taxon>Pezizomycotina</taxon>
        <taxon>Sordariomycetes</taxon>
        <taxon>Xylariomycetidae</taxon>
        <taxon>Amphisphaeriales</taxon>
        <taxon>Sporocadaceae</taxon>
        <taxon>Truncatella</taxon>
    </lineage>
</organism>
<comment type="caution">
    <text evidence="1">The sequence shown here is derived from an EMBL/GenBank/DDBJ whole genome shotgun (WGS) entry which is preliminary data.</text>
</comment>
<evidence type="ECO:0000313" key="1">
    <source>
        <dbReference type="EMBL" id="KAH6655870.1"/>
    </source>
</evidence>
<keyword evidence="2" id="KW-1185">Reference proteome</keyword>
<reference evidence="1" key="1">
    <citation type="journal article" date="2021" name="Nat. Commun.">
        <title>Genetic determinants of endophytism in the Arabidopsis root mycobiome.</title>
        <authorList>
            <person name="Mesny F."/>
            <person name="Miyauchi S."/>
            <person name="Thiergart T."/>
            <person name="Pickel B."/>
            <person name="Atanasova L."/>
            <person name="Karlsson M."/>
            <person name="Huettel B."/>
            <person name="Barry K.W."/>
            <person name="Haridas S."/>
            <person name="Chen C."/>
            <person name="Bauer D."/>
            <person name="Andreopoulos W."/>
            <person name="Pangilinan J."/>
            <person name="LaButti K."/>
            <person name="Riley R."/>
            <person name="Lipzen A."/>
            <person name="Clum A."/>
            <person name="Drula E."/>
            <person name="Henrissat B."/>
            <person name="Kohler A."/>
            <person name="Grigoriev I.V."/>
            <person name="Martin F.M."/>
            <person name="Hacquard S."/>
        </authorList>
    </citation>
    <scope>NUCLEOTIDE SEQUENCE</scope>
    <source>
        <strain evidence="1">MPI-SDFR-AT-0073</strain>
    </source>
</reference>
<dbReference type="GeneID" id="70128809"/>
<dbReference type="EMBL" id="JAGPXC010000003">
    <property type="protein sequence ID" value="KAH6655870.1"/>
    <property type="molecule type" value="Genomic_DNA"/>
</dbReference>
<gene>
    <name evidence="1" type="ORF">BKA67DRAFT_534775</name>
</gene>
<proteinExistence type="predicted"/>
<dbReference type="AlphaFoldDB" id="A0A9P9A091"/>
<accession>A0A9P9A091</accession>
<sequence>MVTSSTIDISWQVVTITGAITMQVTQNGEQFTSIVRESRDDTITTAVQAAILVLSRRGAFAFLNNYATYISTATGGPANLDAIFEPINGSVEGMTQNLSGTALISKDIFTNCKNRGILGFTSGDLCDLSRFLYRLVKPVQRYPRTPATDRISENSGLSWFALYCSQCIEYARAYKQASGKEISGGTSRSKFTASIADVKGPAMFVSGSSRNFR</sequence>
<protein>
    <submittedName>
        <fullName evidence="1">Uncharacterized protein</fullName>
    </submittedName>
</protein>
<name>A0A9P9A091_9PEZI</name>
<evidence type="ECO:0000313" key="2">
    <source>
        <dbReference type="Proteomes" id="UP000758603"/>
    </source>
</evidence>
<dbReference type="Proteomes" id="UP000758603">
    <property type="component" value="Unassembled WGS sequence"/>
</dbReference>